<accession>K1U1L4</accession>
<comment type="caution">
    <text evidence="1">The sequence shown here is derived from an EMBL/GenBank/DDBJ whole genome shotgun (WGS) entry which is preliminary data.</text>
</comment>
<reference evidence="1" key="1">
    <citation type="journal article" date="2013" name="Environ. Microbiol.">
        <title>Microbiota from the distal guts of lean and obese adolescents exhibit partial functional redundancy besides clear differences in community structure.</title>
        <authorList>
            <person name="Ferrer M."/>
            <person name="Ruiz A."/>
            <person name="Lanza F."/>
            <person name="Haange S.B."/>
            <person name="Oberbach A."/>
            <person name="Till H."/>
            <person name="Bargiela R."/>
            <person name="Campoy C."/>
            <person name="Segura M.T."/>
            <person name="Richter M."/>
            <person name="von Bergen M."/>
            <person name="Seifert J."/>
            <person name="Suarez A."/>
        </authorList>
    </citation>
    <scope>NUCLEOTIDE SEQUENCE</scope>
</reference>
<dbReference type="EMBL" id="AJWZ01004454">
    <property type="protein sequence ID" value="EKC65401.1"/>
    <property type="molecule type" value="Genomic_DNA"/>
</dbReference>
<organism evidence="1">
    <name type="scientific">human gut metagenome</name>
    <dbReference type="NCBI Taxonomy" id="408170"/>
    <lineage>
        <taxon>unclassified sequences</taxon>
        <taxon>metagenomes</taxon>
        <taxon>organismal metagenomes</taxon>
    </lineage>
</organism>
<sequence length="95" mass="10031">TGKTGTLSGAVTDNFGQPLAGVTVRVEKTELSTQTADDGTYTLEQAPASGSHIVTFTKEGYQSVSITITEARFTDGVAANLNAEMEYANATIRER</sequence>
<evidence type="ECO:0000313" key="1">
    <source>
        <dbReference type="EMBL" id="EKC65401.1"/>
    </source>
</evidence>
<feature type="non-terminal residue" evidence="1">
    <location>
        <position position="1"/>
    </location>
</feature>
<protein>
    <recommendedName>
        <fullName evidence="2">Carboxypeptidase regulatory-like domain-containing protein</fullName>
    </recommendedName>
</protein>
<name>K1U1L4_9ZZZZ</name>
<dbReference type="AlphaFoldDB" id="K1U1L4"/>
<proteinExistence type="predicted"/>
<dbReference type="SUPFAM" id="SSF49464">
    <property type="entry name" value="Carboxypeptidase regulatory domain-like"/>
    <property type="match status" value="1"/>
</dbReference>
<dbReference type="Gene3D" id="2.60.40.1120">
    <property type="entry name" value="Carboxypeptidase-like, regulatory domain"/>
    <property type="match status" value="1"/>
</dbReference>
<evidence type="ECO:0008006" key="2">
    <source>
        <dbReference type="Google" id="ProtNLM"/>
    </source>
</evidence>
<gene>
    <name evidence="1" type="ORF">OBE_06470</name>
</gene>
<dbReference type="InterPro" id="IPR008969">
    <property type="entry name" value="CarboxyPept-like_regulatory"/>
</dbReference>
<dbReference type="Pfam" id="PF13620">
    <property type="entry name" value="CarboxypepD_reg"/>
    <property type="match status" value="1"/>
</dbReference>